<dbReference type="InterPro" id="IPR049238">
    <property type="entry name" value="DUF6873"/>
</dbReference>
<keyword evidence="2" id="KW-1185">Reference proteome</keyword>
<proteinExistence type="predicted"/>
<organism evidence="1 2">
    <name type="scientific">Clostridium aceticum</name>
    <dbReference type="NCBI Taxonomy" id="84022"/>
    <lineage>
        <taxon>Bacteria</taxon>
        <taxon>Bacillati</taxon>
        <taxon>Bacillota</taxon>
        <taxon>Clostridia</taxon>
        <taxon>Eubacteriales</taxon>
        <taxon>Clostridiaceae</taxon>
        <taxon>Clostridium</taxon>
    </lineage>
</organism>
<dbReference type="Pfam" id="PF21778">
    <property type="entry name" value="DUF6873"/>
    <property type="match status" value="1"/>
</dbReference>
<dbReference type="Proteomes" id="UP000035704">
    <property type="component" value="Chromosome"/>
</dbReference>
<evidence type="ECO:0000313" key="1">
    <source>
        <dbReference type="EMBL" id="AKL94498.1"/>
    </source>
</evidence>
<dbReference type="RefSeq" id="WP_044823368.1">
    <property type="nucleotide sequence ID" value="NZ_CP009687.1"/>
</dbReference>
<dbReference type="KEGG" id="cace:CACET_c09950"/>
<accession>A0A0D8IDW2</accession>
<dbReference type="STRING" id="84022.CACET_c09950"/>
<dbReference type="AlphaFoldDB" id="A0A0D8IDW2"/>
<dbReference type="OrthoDB" id="1753686at2"/>
<reference evidence="1 2" key="1">
    <citation type="submission" date="2014-10" db="EMBL/GenBank/DDBJ databases">
        <title>Genome sequence of Clostridium aceticum DSM 1496.</title>
        <authorList>
            <person name="Poehlein A."/>
            <person name="Schiel-Bengelsdorf B."/>
            <person name="Gottschalk G."/>
            <person name="Duerre P."/>
            <person name="Daniel R."/>
        </authorList>
    </citation>
    <scope>NUCLEOTIDE SEQUENCE [LARGE SCALE GENOMIC DNA]</scope>
    <source>
        <strain evidence="1 2">DSM 1496</strain>
    </source>
</reference>
<sequence length="253" mass="28503">MQGKHIEAPHLPKNIVKYALVDYRIDEEIVKVLEEQGISLISTVACNELYEAVKGHPDMVVQHLGGGDILVAPNLMQYYQSKLESLGFRVFAGKTYLKSNYPDNIAYNICRVGNYVIHNFKYTDEVLLNYLQKRNFVQIHVAQGYTKCSVVVVDKKAIITSDHGIHQEVVKFGIDSLLIAKGGILLPGVNYGFIGGACGYLDQETLGFYGNIVLHEDYEKICFFLKKYNKKARSLSSKNLQDYGTLIPLIEMD</sequence>
<name>A0A0D8IDW2_9CLOT</name>
<evidence type="ECO:0000313" key="2">
    <source>
        <dbReference type="Proteomes" id="UP000035704"/>
    </source>
</evidence>
<dbReference type="PATRIC" id="fig|84022.5.peg.2335"/>
<dbReference type="EMBL" id="CP009687">
    <property type="protein sequence ID" value="AKL94498.1"/>
    <property type="molecule type" value="Genomic_DNA"/>
</dbReference>
<protein>
    <submittedName>
        <fullName evidence="1">Uncharacterized protein</fullName>
    </submittedName>
</protein>
<gene>
    <name evidence="1" type="ORF">CACET_c09950</name>
</gene>